<evidence type="ECO:0000313" key="2">
    <source>
        <dbReference type="Proteomes" id="UP000625711"/>
    </source>
</evidence>
<dbReference type="Proteomes" id="UP000625711">
    <property type="component" value="Unassembled WGS sequence"/>
</dbReference>
<sequence>MTNPSSYPIVPHSGKSNQQDFANNTIVMMIVEFRALSKVMEHFLGSVNDRFPLRSPTSNLSKPHNHIRKLKVIEDSLGDAVVSDRVDYFRFPSQLLFNCDGLIKTKCLAIVNKICPKYM</sequence>
<dbReference type="EMBL" id="JAACXV010000111">
    <property type="protein sequence ID" value="KAF7283411.1"/>
    <property type="molecule type" value="Genomic_DNA"/>
</dbReference>
<gene>
    <name evidence="1" type="ORF">GWI33_000652</name>
</gene>
<accession>A0A834MIB6</accession>
<keyword evidence="2" id="KW-1185">Reference proteome</keyword>
<comment type="caution">
    <text evidence="1">The sequence shown here is derived from an EMBL/GenBank/DDBJ whole genome shotgun (WGS) entry which is preliminary data.</text>
</comment>
<protein>
    <submittedName>
        <fullName evidence="1">Uncharacterized protein</fullName>
    </submittedName>
</protein>
<name>A0A834MIB6_RHYFE</name>
<proteinExistence type="predicted"/>
<dbReference type="AlphaFoldDB" id="A0A834MIB6"/>
<organism evidence="1 2">
    <name type="scientific">Rhynchophorus ferrugineus</name>
    <name type="common">Red palm weevil</name>
    <name type="synonym">Curculio ferrugineus</name>
    <dbReference type="NCBI Taxonomy" id="354439"/>
    <lineage>
        <taxon>Eukaryota</taxon>
        <taxon>Metazoa</taxon>
        <taxon>Ecdysozoa</taxon>
        <taxon>Arthropoda</taxon>
        <taxon>Hexapoda</taxon>
        <taxon>Insecta</taxon>
        <taxon>Pterygota</taxon>
        <taxon>Neoptera</taxon>
        <taxon>Endopterygota</taxon>
        <taxon>Coleoptera</taxon>
        <taxon>Polyphaga</taxon>
        <taxon>Cucujiformia</taxon>
        <taxon>Curculionidae</taxon>
        <taxon>Dryophthorinae</taxon>
        <taxon>Rhynchophorus</taxon>
    </lineage>
</organism>
<evidence type="ECO:0000313" key="1">
    <source>
        <dbReference type="EMBL" id="KAF7283411.1"/>
    </source>
</evidence>
<reference evidence="1" key="1">
    <citation type="submission" date="2020-08" db="EMBL/GenBank/DDBJ databases">
        <title>Genome sequencing and assembly of the red palm weevil Rhynchophorus ferrugineus.</title>
        <authorList>
            <person name="Dias G.B."/>
            <person name="Bergman C.M."/>
            <person name="Manee M."/>
        </authorList>
    </citation>
    <scope>NUCLEOTIDE SEQUENCE</scope>
    <source>
        <strain evidence="1">AA-2017</strain>
        <tissue evidence="1">Whole larva</tissue>
    </source>
</reference>